<evidence type="ECO:0000313" key="2">
    <source>
        <dbReference type="EMBL" id="NME71543.1"/>
    </source>
</evidence>
<sequence length="104" mass="12161">MQIREKEQRLEQKKKSNTNYDGNYNTEPQNLEEANQYYDNLIKERNGESEVYVEPEGKVKSISNTNDKHPTSTRKAGHFILYIRKEGIFLELITPIKGAKMILN</sequence>
<feature type="compositionally biased region" description="Polar residues" evidence="1">
    <location>
        <begin position="17"/>
        <end position="32"/>
    </location>
</feature>
<accession>A0A7X9RZG5</accession>
<dbReference type="AlphaFoldDB" id="A0A7X9RZG5"/>
<keyword evidence="3" id="KW-1185">Reference proteome</keyword>
<proteinExistence type="predicted"/>
<feature type="region of interest" description="Disordered" evidence="1">
    <location>
        <begin position="49"/>
        <end position="71"/>
    </location>
</feature>
<dbReference type="Proteomes" id="UP000576082">
    <property type="component" value="Unassembled WGS sequence"/>
</dbReference>
<evidence type="ECO:0000256" key="1">
    <source>
        <dbReference type="SAM" id="MobiDB-lite"/>
    </source>
</evidence>
<comment type="caution">
    <text evidence="2">The sequence shown here is derived from an EMBL/GenBank/DDBJ whole genome shotgun (WGS) entry which is preliminary data.</text>
</comment>
<protein>
    <submittedName>
        <fullName evidence="2">Uncharacterized protein</fullName>
    </submittedName>
</protein>
<feature type="compositionally biased region" description="Basic and acidic residues" evidence="1">
    <location>
        <begin position="1"/>
        <end position="14"/>
    </location>
</feature>
<organism evidence="2 3">
    <name type="scientific">Flammeovirga aprica JL-4</name>
    <dbReference type="NCBI Taxonomy" id="694437"/>
    <lineage>
        <taxon>Bacteria</taxon>
        <taxon>Pseudomonadati</taxon>
        <taxon>Bacteroidota</taxon>
        <taxon>Cytophagia</taxon>
        <taxon>Cytophagales</taxon>
        <taxon>Flammeovirgaceae</taxon>
        <taxon>Flammeovirga</taxon>
    </lineage>
</organism>
<dbReference type="EMBL" id="JABANE010000103">
    <property type="protein sequence ID" value="NME71543.1"/>
    <property type="molecule type" value="Genomic_DNA"/>
</dbReference>
<dbReference type="RefSeq" id="WP_169659757.1">
    <property type="nucleotide sequence ID" value="NZ_JABANE010000103.1"/>
</dbReference>
<evidence type="ECO:0000313" key="3">
    <source>
        <dbReference type="Proteomes" id="UP000576082"/>
    </source>
</evidence>
<name>A0A7X9RZG5_9BACT</name>
<gene>
    <name evidence="2" type="ORF">HHU12_26485</name>
</gene>
<feature type="region of interest" description="Disordered" evidence="1">
    <location>
        <begin position="1"/>
        <end position="32"/>
    </location>
</feature>
<reference evidence="2 3" key="1">
    <citation type="submission" date="2020-04" db="EMBL/GenBank/DDBJ databases">
        <title>Flammeovirga sp. SR4, a novel species isolated from seawater.</title>
        <authorList>
            <person name="Wang X."/>
        </authorList>
    </citation>
    <scope>NUCLEOTIDE SEQUENCE [LARGE SCALE GENOMIC DNA]</scope>
    <source>
        <strain evidence="2 3">ATCC 23126</strain>
    </source>
</reference>